<dbReference type="EMBL" id="LAZR01062147">
    <property type="protein sequence ID" value="KKK62125.1"/>
    <property type="molecule type" value="Genomic_DNA"/>
</dbReference>
<reference evidence="1" key="1">
    <citation type="journal article" date="2015" name="Nature">
        <title>Complex archaea that bridge the gap between prokaryotes and eukaryotes.</title>
        <authorList>
            <person name="Spang A."/>
            <person name="Saw J.H."/>
            <person name="Jorgensen S.L."/>
            <person name="Zaremba-Niedzwiedzka K."/>
            <person name="Martijn J."/>
            <person name="Lind A.E."/>
            <person name="van Eijk R."/>
            <person name="Schleper C."/>
            <person name="Guy L."/>
            <person name="Ettema T.J."/>
        </authorList>
    </citation>
    <scope>NUCLEOTIDE SEQUENCE</scope>
</reference>
<evidence type="ECO:0000313" key="1">
    <source>
        <dbReference type="EMBL" id="KKK62125.1"/>
    </source>
</evidence>
<accession>A0A0F8XLY9</accession>
<protein>
    <submittedName>
        <fullName evidence="1">Uncharacterized protein</fullName>
    </submittedName>
</protein>
<proteinExistence type="predicted"/>
<name>A0A0F8XLY9_9ZZZZ</name>
<dbReference type="AlphaFoldDB" id="A0A0F8XLY9"/>
<comment type="caution">
    <text evidence="1">The sequence shown here is derived from an EMBL/GenBank/DDBJ whole genome shotgun (WGS) entry which is preliminary data.</text>
</comment>
<sequence>MGARAMRIRVRLCDTLPLHYESLIYLPMEFFKPHDDQAKQNHCDQSLERLNERGGIGADEAIAILSGEPYKPIKPNEAMHTLAALFNNWVIAEPFRRKQR</sequence>
<gene>
    <name evidence="1" type="ORF">LCGC14_3007460</name>
</gene>
<organism evidence="1">
    <name type="scientific">marine sediment metagenome</name>
    <dbReference type="NCBI Taxonomy" id="412755"/>
    <lineage>
        <taxon>unclassified sequences</taxon>
        <taxon>metagenomes</taxon>
        <taxon>ecological metagenomes</taxon>
    </lineage>
</organism>